<reference evidence="5 6" key="1">
    <citation type="submission" date="2018-03" db="EMBL/GenBank/DDBJ databases">
        <title>Genomic Encyclopedia of Type Strains, Phase III (KMG-III): the genomes of soil and plant-associated and newly described type strains.</title>
        <authorList>
            <person name="Whitman W."/>
        </authorList>
    </citation>
    <scope>NUCLEOTIDE SEQUENCE [LARGE SCALE GENOMIC DNA]</scope>
    <source>
        <strain evidence="5 6">MWH-P2sevCIIIb</strain>
    </source>
</reference>
<evidence type="ECO:0000256" key="4">
    <source>
        <dbReference type="SAM" id="Phobius"/>
    </source>
</evidence>
<dbReference type="AlphaFoldDB" id="A0A2T0XCV0"/>
<feature type="transmembrane region" description="Helical" evidence="4">
    <location>
        <begin position="21"/>
        <end position="41"/>
    </location>
</feature>
<comment type="subcellular location">
    <subcellularLocation>
        <location evidence="2">Cell membrane</location>
        <topology evidence="2">Lipid-anchor</topology>
    </subcellularLocation>
</comment>
<organism evidence="5 6">
    <name type="scientific">Jezberella montanilacus</name>
    <dbReference type="NCBI Taxonomy" id="323426"/>
    <lineage>
        <taxon>Bacteria</taxon>
        <taxon>Pseudomonadati</taxon>
        <taxon>Pseudomonadota</taxon>
        <taxon>Betaproteobacteria</taxon>
        <taxon>Burkholderiales</taxon>
        <taxon>Alcaligenaceae</taxon>
        <taxon>Jezberella</taxon>
    </lineage>
</organism>
<gene>
    <name evidence="5" type="ORF">BCM14_2530</name>
</gene>
<dbReference type="InterPro" id="IPR003423">
    <property type="entry name" value="OMP_efflux"/>
</dbReference>
<dbReference type="PANTHER" id="PTHR30203:SF33">
    <property type="entry name" value="BLR4455 PROTEIN"/>
    <property type="match status" value="1"/>
</dbReference>
<keyword evidence="2 5" id="KW-0449">Lipoprotein</keyword>
<evidence type="ECO:0000313" key="6">
    <source>
        <dbReference type="Proteomes" id="UP000238308"/>
    </source>
</evidence>
<dbReference type="Pfam" id="PF02321">
    <property type="entry name" value="OEP"/>
    <property type="match status" value="2"/>
</dbReference>
<dbReference type="PANTHER" id="PTHR30203">
    <property type="entry name" value="OUTER MEMBRANE CATION EFFLUX PROTEIN"/>
    <property type="match status" value="1"/>
</dbReference>
<evidence type="ECO:0000256" key="2">
    <source>
        <dbReference type="RuleBase" id="RU362097"/>
    </source>
</evidence>
<keyword evidence="2 4" id="KW-0812">Transmembrane</keyword>
<dbReference type="Proteomes" id="UP000238308">
    <property type="component" value="Unassembled WGS sequence"/>
</dbReference>
<proteinExistence type="inferred from homology"/>
<keyword evidence="2" id="KW-0564">Palmitate</keyword>
<name>A0A2T0XCV0_9BURK</name>
<dbReference type="GO" id="GO:0005886">
    <property type="term" value="C:plasma membrane"/>
    <property type="evidence" value="ECO:0007669"/>
    <property type="project" value="UniProtKB-SubCell"/>
</dbReference>
<protein>
    <submittedName>
        <fullName evidence="5">NodT family efflux transporter outer membrane factor (OMF) lipoprotein</fullName>
    </submittedName>
</protein>
<accession>A0A2T0XCV0</accession>
<keyword evidence="6" id="KW-1185">Reference proteome</keyword>
<feature type="region of interest" description="Disordered" evidence="3">
    <location>
        <begin position="500"/>
        <end position="523"/>
    </location>
</feature>
<comment type="caution">
    <text evidence="5">The sequence shown here is derived from an EMBL/GenBank/DDBJ whole genome shotgun (WGS) entry which is preliminary data.</text>
</comment>
<dbReference type="EMBL" id="PVTV01000016">
    <property type="protein sequence ID" value="PRY96775.1"/>
    <property type="molecule type" value="Genomic_DNA"/>
</dbReference>
<feature type="compositionally biased region" description="Low complexity" evidence="3">
    <location>
        <begin position="509"/>
        <end position="523"/>
    </location>
</feature>
<dbReference type="GO" id="GO:0015562">
    <property type="term" value="F:efflux transmembrane transporter activity"/>
    <property type="evidence" value="ECO:0007669"/>
    <property type="project" value="InterPro"/>
</dbReference>
<keyword evidence="4" id="KW-1133">Transmembrane helix</keyword>
<dbReference type="Gene3D" id="2.20.200.10">
    <property type="entry name" value="Outer membrane efflux proteins (OEP)"/>
    <property type="match status" value="1"/>
</dbReference>
<keyword evidence="2" id="KW-1134">Transmembrane beta strand</keyword>
<dbReference type="Gene3D" id="1.20.1600.10">
    <property type="entry name" value="Outer membrane efflux proteins (OEP)"/>
    <property type="match status" value="1"/>
</dbReference>
<dbReference type="SUPFAM" id="SSF56954">
    <property type="entry name" value="Outer membrane efflux proteins (OEP)"/>
    <property type="match status" value="1"/>
</dbReference>
<dbReference type="NCBIfam" id="TIGR01845">
    <property type="entry name" value="outer_NodT"/>
    <property type="match status" value="1"/>
</dbReference>
<evidence type="ECO:0000256" key="1">
    <source>
        <dbReference type="ARBA" id="ARBA00007613"/>
    </source>
</evidence>
<dbReference type="InterPro" id="IPR010131">
    <property type="entry name" value="MdtP/NodT-like"/>
</dbReference>
<comment type="similarity">
    <text evidence="1 2">Belongs to the outer membrane factor (OMF) (TC 1.B.17) family.</text>
</comment>
<evidence type="ECO:0000256" key="3">
    <source>
        <dbReference type="SAM" id="MobiDB-lite"/>
    </source>
</evidence>
<sequence>MKHPLTMIDSHLSPVRFYLRLSRLGVLSVLLVSLLGCMVGPDYVRPPLELGAQFREASGWQPVDPAMATRSKGTWWEMFGDATLNGLMQQLNESNLSVAQSEAQYRQAVAVLRSSQAALMPTLSVNGGMTGIGGTAVSSTGTAASNDYDVYKLSATASWTLDIWGSVRRNVEGQTANRKLAAANLAGARLTAQSTLALTYMQLRTLDETARVLSTSVQSYERSLTLTQNKYNAGVANPGDVATATTQLESTRAQLIDTEQQRMVYQNAIAVLLARPPSSFNIEPEAFAIKPPTIPVGLPSTLLEQRPDIAGATMQVEAANAQVGVAVAAWFPALTLSATGGYQTTNFLQWITAPAQYWSLGPSIAQAIFDGGTRNALIDQNRAIFDAQTAAYRLTVLQALQQVDNAMIQLRVYDRELQSSRRAMESSKEAVRLAMNQYNQGLVDYLSVAVLQTSALNAESNYIGLLGSRLAASVNLVVALGGGWSMDKIEQIDKQGKEIRPDDLATELSSAQSAADSSNAVGP</sequence>
<dbReference type="RefSeq" id="WP_259673602.1">
    <property type="nucleotide sequence ID" value="NZ_PVTV01000016.1"/>
</dbReference>
<keyword evidence="2 4" id="KW-0472">Membrane</keyword>
<evidence type="ECO:0000313" key="5">
    <source>
        <dbReference type="EMBL" id="PRY96775.1"/>
    </source>
</evidence>